<feature type="region of interest" description="Disordered" evidence="1">
    <location>
        <begin position="1597"/>
        <end position="1623"/>
    </location>
</feature>
<evidence type="ECO:0000313" key="4">
    <source>
        <dbReference type="Proteomes" id="UP001410394"/>
    </source>
</evidence>
<feature type="domain" description="AAA+ ATPase" evidence="2">
    <location>
        <begin position="141"/>
        <end position="316"/>
    </location>
</feature>
<dbReference type="Gene3D" id="3.40.50.300">
    <property type="entry name" value="P-loop containing nucleotide triphosphate hydrolases"/>
    <property type="match status" value="2"/>
</dbReference>
<dbReference type="PANTHER" id="PTHR43581">
    <property type="entry name" value="ATP/GTP PHOSPHATASE"/>
    <property type="match status" value="1"/>
</dbReference>
<proteinExistence type="predicted"/>
<sequence>MSTKTRSTPPTGSDVLAKAAAKAEISADDLRAIRIWLADQLVAQEYAKLGQGGHTNTQVPLRQVFVDLPIASNASASMQREDRTLFLSSMLAAGPLDLRNTFKARSDLGAASHAKKEKEEDEEKNAELFDSAIEHEHLRSRWGATLLIGGPGQGKSTLGQLACQLHRAALIHPAANELTTVQRELVNSFIPSVKESKSKKDANKLGLPNGPLLPLQVTLPDFAAWAASSTLTKMPGHTPSLLQFLADLPSAREVGLDAAKLFSLVCVLPSLLVLDGFDEVGATQDRMRIVVAARELLTALSERSASSQILATTRPQGYADELSQVGVKFQKVFLAPLTRDEALEYAKKLIQAKISGADQQAKALRQIHEAAAEPATERLLTTPLQVTILTALVQQLGRAPRERWNLFSRYFAYTFDREIERGTYASALLAEHRSHIERIHARVALLLQVEAERDGGAAARMTKARLEEVISEVLAEDEVAKEQRNELVHEIASAAENRLVFLVEPEPGKFGFEIRSLQEFMAAWALTAGRDSEIEARLYQVSKAPMFRNVALFISSRLFSEGSPLRDTLADRICGSLDEDKSDELSRASRAGSLLALETLEEGAALSQPKRARALMAKAVGLLALPPGQEHIRLVRAANEDTYPVLRLAIDRGLGSSTPDASFCRASAWACIVDATNRNETWAIELGGRYWSPDSASQTLFEALARSHVPLGEWISRSLESIAHEVRPDIFLDAQPQRVDRNTPSTWTSWLTSAYGSHASWRHRNRIGFIPIANSRALISDSTPPDYGIPVSDSWRAWIAAAKFDCTPTAANLITAVEELAKCPMDYWTRLKWQASWPLAACISCADEPADFLKQADMIRSGLLGDEKDWAKAERQWKDRLDIVSVLGVVEEAVPWTLESIAVGPPLFAVAGWFLIGHFGPRSKKAQPVEVLHRANELYLKSQSSALRQRLAEICLVIWRGLPIKANRVGLNPKSWVESAPGAASLLVPRPKAMTAQEWKSLLDLCDAKSSHLWLLDAEGIFSSLLLIPNHPVLLKLAAHTVGIYADHYRFQEGALLEKAREAVSEVDVTVAMTPAARGDIAILRCFAGSHPSSQDSELLADVLAASESDPNIWSNLLGALKISSLPRSRINSLLSEIYATLGASHTEAHYAIKEIRDALQKRTSDLDSRTTWDKLALPLPYPSLPLQAKLEGGIPTNPVRISRLEVQDIGGIEKLALDLTPPSEGTGQWIVIIGPNGSGKTTLLRSLALALRSVKHPSIWPKGAFSGSWQRIPAKGQESVLSSQIVVSLGDGVEHRTLIRPNTSISITQLPEQDRPRLFPIFAYGCRRGSALGGTARQVNLNDDDGPEIATLFDEGADLIQAETWLIALEGDTTKNTKSKTIFENVISAMKKLMNLESIEVYNQRVIVSESGGAKIPFGCLSDGYLTNAGWFLDLVARWITLAERNELEIGENFLAEMRGLVLIDEIDLHLHPRWQIEIISRTKALLPKMSFVVTTHNPLTLVGAKAEEVWILDRSSGTVSATAGIDTPMLLTGGQIYQKYFGISEIFPNQFGRLLQRFGYLSGYAMRSDAEEAELEDVRRTLAAAGIDPGWDVVPRYQDELPPNRPAARRKGKREGSGGGT</sequence>
<dbReference type="InterPro" id="IPR003593">
    <property type="entry name" value="AAA+_ATPase"/>
</dbReference>
<reference evidence="3 4" key="1">
    <citation type="journal article" date="2018" name="Int. J. Syst. Evol. Microbiol.">
        <title>Uliginosibacterium sediminicola sp. nov., isolated from freshwater sediment.</title>
        <authorList>
            <person name="Hwang W.M."/>
            <person name="Kim S.M."/>
            <person name="Kang K."/>
            <person name="Ahn T.Y."/>
        </authorList>
    </citation>
    <scope>NUCLEOTIDE SEQUENCE [LARGE SCALE GENOMIC DNA]</scope>
    <source>
        <strain evidence="3 4">M1-21</strain>
    </source>
</reference>
<dbReference type="RefSeq" id="WP_345917948.1">
    <property type="nucleotide sequence ID" value="NZ_JBDIVE010000001.1"/>
</dbReference>
<dbReference type="PANTHER" id="PTHR43581:SF2">
    <property type="entry name" value="EXCINUCLEASE ATPASE SUBUNIT"/>
    <property type="match status" value="1"/>
</dbReference>
<dbReference type="InterPro" id="IPR003959">
    <property type="entry name" value="ATPase_AAA_core"/>
</dbReference>
<dbReference type="InterPro" id="IPR027417">
    <property type="entry name" value="P-loop_NTPase"/>
</dbReference>
<dbReference type="SMART" id="SM00382">
    <property type="entry name" value="AAA"/>
    <property type="match status" value="2"/>
</dbReference>
<evidence type="ECO:0000313" key="3">
    <source>
        <dbReference type="EMBL" id="MEN3067180.1"/>
    </source>
</evidence>
<dbReference type="Proteomes" id="UP001410394">
    <property type="component" value="Unassembled WGS sequence"/>
</dbReference>
<name>A0ABU9YU01_9RHOO</name>
<gene>
    <name evidence="3" type="ORF">ABDB84_01745</name>
</gene>
<accession>A0ABU9YU01</accession>
<protein>
    <submittedName>
        <fullName evidence="3">AAA family ATPase</fullName>
    </submittedName>
</protein>
<comment type="caution">
    <text evidence="3">The sequence shown here is derived from an EMBL/GenBank/DDBJ whole genome shotgun (WGS) entry which is preliminary data.</text>
</comment>
<dbReference type="EMBL" id="JBDIVE010000001">
    <property type="protein sequence ID" value="MEN3067180.1"/>
    <property type="molecule type" value="Genomic_DNA"/>
</dbReference>
<evidence type="ECO:0000259" key="2">
    <source>
        <dbReference type="SMART" id="SM00382"/>
    </source>
</evidence>
<evidence type="ECO:0000256" key="1">
    <source>
        <dbReference type="SAM" id="MobiDB-lite"/>
    </source>
</evidence>
<dbReference type="Pfam" id="PF13304">
    <property type="entry name" value="AAA_21"/>
    <property type="match status" value="1"/>
</dbReference>
<dbReference type="SUPFAM" id="SSF52540">
    <property type="entry name" value="P-loop containing nucleoside triphosphate hydrolases"/>
    <property type="match status" value="2"/>
</dbReference>
<feature type="domain" description="AAA+ ATPase" evidence="2">
    <location>
        <begin position="1227"/>
        <end position="1518"/>
    </location>
</feature>
<dbReference type="InterPro" id="IPR051396">
    <property type="entry name" value="Bact_Antivir_Def_Nuclease"/>
</dbReference>
<keyword evidence="4" id="KW-1185">Reference proteome</keyword>
<organism evidence="3 4">
    <name type="scientific">Uliginosibacterium sediminicola</name>
    <dbReference type="NCBI Taxonomy" id="2024550"/>
    <lineage>
        <taxon>Bacteria</taxon>
        <taxon>Pseudomonadati</taxon>
        <taxon>Pseudomonadota</taxon>
        <taxon>Betaproteobacteria</taxon>
        <taxon>Rhodocyclales</taxon>
        <taxon>Zoogloeaceae</taxon>
        <taxon>Uliginosibacterium</taxon>
    </lineage>
</organism>